<dbReference type="Pfam" id="PF16933">
    <property type="entry name" value="PelG"/>
    <property type="match status" value="1"/>
</dbReference>
<gene>
    <name evidence="2" type="ordered locus">Rxyl_2669</name>
</gene>
<dbReference type="HOGENOM" id="CLU_043533_1_1_11"/>
<feature type="transmembrane region" description="Helical" evidence="1">
    <location>
        <begin position="185"/>
        <end position="209"/>
    </location>
</feature>
<keyword evidence="1 2" id="KW-0812">Transmembrane</keyword>
<dbReference type="OrthoDB" id="37830at2"/>
<feature type="transmembrane region" description="Helical" evidence="1">
    <location>
        <begin position="418"/>
        <end position="438"/>
    </location>
</feature>
<evidence type="ECO:0000313" key="2">
    <source>
        <dbReference type="EMBL" id="ABG05586.1"/>
    </source>
</evidence>
<feature type="transmembrane region" description="Helical" evidence="1">
    <location>
        <begin position="131"/>
        <end position="152"/>
    </location>
</feature>
<feature type="transmembrane region" description="Helical" evidence="1">
    <location>
        <begin position="393"/>
        <end position="412"/>
    </location>
</feature>
<keyword evidence="1" id="KW-0472">Membrane</keyword>
<dbReference type="RefSeq" id="WP_011565595.1">
    <property type="nucleotide sequence ID" value="NC_008148.1"/>
</dbReference>
<feature type="transmembrane region" description="Helical" evidence="1">
    <location>
        <begin position="23"/>
        <end position="45"/>
    </location>
</feature>
<keyword evidence="3" id="KW-1185">Reference proteome</keyword>
<feature type="transmembrane region" description="Helical" evidence="1">
    <location>
        <begin position="57"/>
        <end position="82"/>
    </location>
</feature>
<sequence length="457" mass="49547">MAGIGFELQKAVRQESYLGKIRGYLYAAVISSGPWLLSVVALSLLGAVSATFLSREAIALFAATITHTFALSLVTTGLLQMVVTRYLADELYLKRPESVGPTFVSVLALSCGAQFVVINALLALTELPLGYRLPATALYVAVSGIWVAMVFLSAARDYLSIVAAFAAGYLTSFLAATLLGSRYGLSAYLMGFAAGQMVTLGLLTARVLAEFEPQRALSLGFARYFRRYPSLVAIGLAYNLGLWADKMVFWLSPAGVDVGSFMDVFQPYDTSFFVASLVIVPALALFTVNIETDFYEHYRGFYDSIQSRLGLQELLAAKRGMARSLRKSYLSLLKVQGASALLAVTVLTPLTRVLDLPPGYWPLFRVMVLGMSAQVFLLFTVLILLYLDLRGSALAACAFFLAANLALTALTVPAGPAFYGYGFLAASVLGALFSLLLLRERFGKLEYLTFSRQPMVS</sequence>
<organism evidence="2 3">
    <name type="scientific">Rubrobacter xylanophilus (strain DSM 9941 / JCM 11954 / NBRC 16129 / PRD-1)</name>
    <dbReference type="NCBI Taxonomy" id="266117"/>
    <lineage>
        <taxon>Bacteria</taxon>
        <taxon>Bacillati</taxon>
        <taxon>Actinomycetota</taxon>
        <taxon>Rubrobacteria</taxon>
        <taxon>Rubrobacterales</taxon>
        <taxon>Rubrobacteraceae</taxon>
        <taxon>Rubrobacter</taxon>
    </lineage>
</organism>
<dbReference type="STRING" id="266117.Rxyl_2669"/>
<name>Q1ASP2_RUBXD</name>
<evidence type="ECO:0000313" key="3">
    <source>
        <dbReference type="Proteomes" id="UP000006637"/>
    </source>
</evidence>
<feature type="transmembrane region" description="Helical" evidence="1">
    <location>
        <begin position="363"/>
        <end position="386"/>
    </location>
</feature>
<dbReference type="eggNOG" id="COG4267">
    <property type="taxonomic scope" value="Bacteria"/>
</dbReference>
<reference evidence="2 3" key="1">
    <citation type="submission" date="2006-06" db="EMBL/GenBank/DDBJ databases">
        <title>Complete sequence of Rubrobacter xylanophilus DSM 9941.</title>
        <authorList>
            <consortium name="US DOE Joint Genome Institute"/>
            <person name="Copeland A."/>
            <person name="Lucas S."/>
            <person name="Lapidus A."/>
            <person name="Barry K."/>
            <person name="Detter J.C."/>
            <person name="Glavina del Rio T."/>
            <person name="Hammon N."/>
            <person name="Israni S."/>
            <person name="Dalin E."/>
            <person name="Tice H."/>
            <person name="Pitluck S."/>
            <person name="Munk A.C."/>
            <person name="Brettin T."/>
            <person name="Bruce D."/>
            <person name="Han C."/>
            <person name="Tapia R."/>
            <person name="Gilna P."/>
            <person name="Schmutz J."/>
            <person name="Larimer F."/>
            <person name="Land M."/>
            <person name="Hauser L."/>
            <person name="Kyrpides N."/>
            <person name="Lykidis A."/>
            <person name="da Costa M.S."/>
            <person name="Rainey F.A."/>
            <person name="Empadinhas N."/>
            <person name="Jolivet E."/>
            <person name="Battista J.R."/>
            <person name="Richardson P."/>
        </authorList>
    </citation>
    <scope>NUCLEOTIDE SEQUENCE [LARGE SCALE GENOMIC DNA]</scope>
    <source>
        <strain evidence="3">DSM 9941 / NBRC 16129 / PRD-1</strain>
    </source>
</reference>
<dbReference type="EMBL" id="CP000386">
    <property type="protein sequence ID" value="ABG05586.1"/>
    <property type="molecule type" value="Genomic_DNA"/>
</dbReference>
<proteinExistence type="predicted"/>
<protein>
    <submittedName>
        <fullName evidence="2">Putative transmembrane protein</fullName>
    </submittedName>
</protein>
<dbReference type="Proteomes" id="UP000006637">
    <property type="component" value="Chromosome"/>
</dbReference>
<dbReference type="InterPro" id="IPR031617">
    <property type="entry name" value="PelG"/>
</dbReference>
<evidence type="ECO:0000256" key="1">
    <source>
        <dbReference type="SAM" id="Phobius"/>
    </source>
</evidence>
<feature type="transmembrane region" description="Helical" evidence="1">
    <location>
        <begin position="159"/>
        <end position="179"/>
    </location>
</feature>
<dbReference type="KEGG" id="rxy:Rxyl_2669"/>
<feature type="transmembrane region" description="Helical" evidence="1">
    <location>
        <begin position="103"/>
        <end position="125"/>
    </location>
</feature>
<feature type="transmembrane region" description="Helical" evidence="1">
    <location>
        <begin position="329"/>
        <end position="351"/>
    </location>
</feature>
<accession>Q1ASP2</accession>
<dbReference type="AlphaFoldDB" id="Q1ASP2"/>
<feature type="transmembrane region" description="Helical" evidence="1">
    <location>
        <begin position="230"/>
        <end position="251"/>
    </location>
</feature>
<keyword evidence="1" id="KW-1133">Transmembrane helix</keyword>
<feature type="transmembrane region" description="Helical" evidence="1">
    <location>
        <begin position="271"/>
        <end position="290"/>
    </location>
</feature>